<feature type="domain" description="RNA polymerase sigma-70 region 2" evidence="5">
    <location>
        <begin position="15"/>
        <end position="77"/>
    </location>
</feature>
<dbReference type="InterPro" id="IPR039425">
    <property type="entry name" value="RNA_pol_sigma-70-like"/>
</dbReference>
<sequence length="174" mass="20396">MEKLEKDRLLTEAMDEYGHYLVRLAYSFVKERTKAEDIVQDVFIRYYINLDRFEGRSSVKTFLYRITVNECHNHFRSWAHRKIELRNKLNPLLPNKGSAEETALASERSNEMAEAISGLPLKYREVIWLHYYAELSVKEISEVLKISDNTVKTRLARGRQQAGVKFTEEGIDHA</sequence>
<keyword evidence="2" id="KW-0805">Transcription regulation</keyword>
<name>A0ABV7KHJ5_PLAOK</name>
<evidence type="ECO:0000256" key="4">
    <source>
        <dbReference type="ARBA" id="ARBA00023163"/>
    </source>
</evidence>
<dbReference type="PANTHER" id="PTHR43133:SF60">
    <property type="entry name" value="RNA POLYMERASE SIGMA FACTOR SIGV"/>
    <property type="match status" value="1"/>
</dbReference>
<protein>
    <submittedName>
        <fullName evidence="7">Sigma-70 family RNA polymerase sigma factor</fullName>
    </submittedName>
</protein>
<dbReference type="Pfam" id="PF08281">
    <property type="entry name" value="Sigma70_r4_2"/>
    <property type="match status" value="1"/>
</dbReference>
<dbReference type="Gene3D" id="1.10.1740.10">
    <property type="match status" value="1"/>
</dbReference>
<dbReference type="Gene3D" id="1.10.10.10">
    <property type="entry name" value="Winged helix-like DNA-binding domain superfamily/Winged helix DNA-binding domain"/>
    <property type="match status" value="1"/>
</dbReference>
<dbReference type="EMBL" id="JBHRUJ010000001">
    <property type="protein sequence ID" value="MFC3209838.1"/>
    <property type="molecule type" value="Genomic_DNA"/>
</dbReference>
<dbReference type="Proteomes" id="UP001595625">
    <property type="component" value="Unassembled WGS sequence"/>
</dbReference>
<evidence type="ECO:0000313" key="8">
    <source>
        <dbReference type="Proteomes" id="UP001595625"/>
    </source>
</evidence>
<comment type="caution">
    <text evidence="7">The sequence shown here is derived from an EMBL/GenBank/DDBJ whole genome shotgun (WGS) entry which is preliminary data.</text>
</comment>
<reference evidence="8" key="1">
    <citation type="journal article" date="2019" name="Int. J. Syst. Evol. Microbiol.">
        <title>The Global Catalogue of Microorganisms (GCM) 10K type strain sequencing project: providing services to taxonomists for standard genome sequencing and annotation.</title>
        <authorList>
            <consortium name="The Broad Institute Genomics Platform"/>
            <consortium name="The Broad Institute Genome Sequencing Center for Infectious Disease"/>
            <person name="Wu L."/>
            <person name="Ma J."/>
        </authorList>
    </citation>
    <scope>NUCLEOTIDE SEQUENCE [LARGE SCALE GENOMIC DNA]</scope>
    <source>
        <strain evidence="8">CCM 320</strain>
    </source>
</reference>
<evidence type="ECO:0000313" key="7">
    <source>
        <dbReference type="EMBL" id="MFC3209838.1"/>
    </source>
</evidence>
<dbReference type="InterPro" id="IPR014284">
    <property type="entry name" value="RNA_pol_sigma-70_dom"/>
</dbReference>
<comment type="similarity">
    <text evidence="1">Belongs to the sigma-70 factor family. ECF subfamily.</text>
</comment>
<keyword evidence="3" id="KW-0731">Sigma factor</keyword>
<dbReference type="InterPro" id="IPR036388">
    <property type="entry name" value="WH-like_DNA-bd_sf"/>
</dbReference>
<evidence type="ECO:0000259" key="6">
    <source>
        <dbReference type="Pfam" id="PF08281"/>
    </source>
</evidence>
<dbReference type="InterPro" id="IPR013249">
    <property type="entry name" value="RNA_pol_sigma70_r4_t2"/>
</dbReference>
<dbReference type="SUPFAM" id="SSF88659">
    <property type="entry name" value="Sigma3 and sigma4 domains of RNA polymerase sigma factors"/>
    <property type="match status" value="1"/>
</dbReference>
<evidence type="ECO:0000259" key="5">
    <source>
        <dbReference type="Pfam" id="PF04542"/>
    </source>
</evidence>
<accession>A0ABV7KHJ5</accession>
<dbReference type="PANTHER" id="PTHR43133">
    <property type="entry name" value="RNA POLYMERASE ECF-TYPE SIGMA FACTO"/>
    <property type="match status" value="1"/>
</dbReference>
<dbReference type="SUPFAM" id="SSF88946">
    <property type="entry name" value="Sigma2 domain of RNA polymerase sigma factors"/>
    <property type="match status" value="1"/>
</dbReference>
<feature type="domain" description="RNA polymerase sigma factor 70 region 4 type 2" evidence="6">
    <location>
        <begin position="111"/>
        <end position="160"/>
    </location>
</feature>
<evidence type="ECO:0000256" key="3">
    <source>
        <dbReference type="ARBA" id="ARBA00023082"/>
    </source>
</evidence>
<keyword evidence="4" id="KW-0804">Transcription</keyword>
<evidence type="ECO:0000256" key="1">
    <source>
        <dbReference type="ARBA" id="ARBA00010641"/>
    </source>
</evidence>
<gene>
    <name evidence="7" type="ORF">ACFOEJ_01940</name>
</gene>
<keyword evidence="8" id="KW-1185">Reference proteome</keyword>
<organism evidence="7 8">
    <name type="scientific">Planomicrobium okeanokoites</name>
    <name type="common">Planococcus okeanokoites</name>
    <name type="synonym">Flavobacterium okeanokoites</name>
    <dbReference type="NCBI Taxonomy" id="244"/>
    <lineage>
        <taxon>Bacteria</taxon>
        <taxon>Bacillati</taxon>
        <taxon>Bacillota</taxon>
        <taxon>Bacilli</taxon>
        <taxon>Bacillales</taxon>
        <taxon>Caryophanaceae</taxon>
        <taxon>Planomicrobium</taxon>
    </lineage>
</organism>
<dbReference type="CDD" id="cd06171">
    <property type="entry name" value="Sigma70_r4"/>
    <property type="match status" value="1"/>
</dbReference>
<dbReference type="RefSeq" id="WP_117313618.1">
    <property type="nucleotide sequence ID" value="NZ_JBHRUJ010000001.1"/>
</dbReference>
<dbReference type="InterPro" id="IPR013325">
    <property type="entry name" value="RNA_pol_sigma_r2"/>
</dbReference>
<proteinExistence type="inferred from homology"/>
<dbReference type="InterPro" id="IPR013324">
    <property type="entry name" value="RNA_pol_sigma_r3/r4-like"/>
</dbReference>
<dbReference type="InterPro" id="IPR007627">
    <property type="entry name" value="RNA_pol_sigma70_r2"/>
</dbReference>
<dbReference type="Pfam" id="PF04542">
    <property type="entry name" value="Sigma70_r2"/>
    <property type="match status" value="1"/>
</dbReference>
<evidence type="ECO:0000256" key="2">
    <source>
        <dbReference type="ARBA" id="ARBA00023015"/>
    </source>
</evidence>
<dbReference type="NCBIfam" id="TIGR02937">
    <property type="entry name" value="sigma70-ECF"/>
    <property type="match status" value="1"/>
</dbReference>